<dbReference type="Proteomes" id="UP000319143">
    <property type="component" value="Unassembled WGS sequence"/>
</dbReference>
<dbReference type="EMBL" id="SJPV01000003">
    <property type="protein sequence ID" value="TWU39313.1"/>
    <property type="molecule type" value="Genomic_DNA"/>
</dbReference>
<protein>
    <submittedName>
        <fullName evidence="1">Uncharacterized protein</fullName>
    </submittedName>
</protein>
<dbReference type="AlphaFoldDB" id="A0A5C6DPV4"/>
<sequence>MLTLNSGDARTASYTADIELFAGGLRVYAPGKSFEQNDPYEFGCSIHWINKQTVELKILPETIKPPVLYRQAICKALRELGVETLLWKRRTKKGERTVRLKTLTGRSAKAKTDTQGVTDVI</sequence>
<comment type="caution">
    <text evidence="1">The sequence shown here is derived from an EMBL/GenBank/DDBJ whole genome shotgun (WGS) entry which is preliminary data.</text>
</comment>
<evidence type="ECO:0000313" key="1">
    <source>
        <dbReference type="EMBL" id="TWU39313.1"/>
    </source>
</evidence>
<reference evidence="1 2" key="1">
    <citation type="submission" date="2019-02" db="EMBL/GenBank/DDBJ databases">
        <title>Deep-cultivation of Planctomycetes and their phenomic and genomic characterization uncovers novel biology.</title>
        <authorList>
            <person name="Wiegand S."/>
            <person name="Jogler M."/>
            <person name="Boedeker C."/>
            <person name="Pinto D."/>
            <person name="Vollmers J."/>
            <person name="Rivas-Marin E."/>
            <person name="Kohn T."/>
            <person name="Peeters S.H."/>
            <person name="Heuer A."/>
            <person name="Rast P."/>
            <person name="Oberbeckmann S."/>
            <person name="Bunk B."/>
            <person name="Jeske O."/>
            <person name="Meyerdierks A."/>
            <person name="Storesund J.E."/>
            <person name="Kallscheuer N."/>
            <person name="Luecker S."/>
            <person name="Lage O.M."/>
            <person name="Pohl T."/>
            <person name="Merkel B.J."/>
            <person name="Hornburger P."/>
            <person name="Mueller R.-W."/>
            <person name="Bruemmer F."/>
            <person name="Labrenz M."/>
            <person name="Spormann A.M."/>
            <person name="Op Den Camp H."/>
            <person name="Overmann J."/>
            <person name="Amann R."/>
            <person name="Jetten M.S.M."/>
            <person name="Mascher T."/>
            <person name="Medema M.H."/>
            <person name="Devos D.P."/>
            <person name="Kaster A.-K."/>
            <person name="Ovreas L."/>
            <person name="Rohde M."/>
            <person name="Galperin M.Y."/>
            <person name="Jogler C."/>
        </authorList>
    </citation>
    <scope>NUCLEOTIDE SEQUENCE [LARGE SCALE GENOMIC DNA]</scope>
    <source>
        <strain evidence="1 2">Poly41</strain>
    </source>
</reference>
<evidence type="ECO:0000313" key="2">
    <source>
        <dbReference type="Proteomes" id="UP000319143"/>
    </source>
</evidence>
<dbReference type="RefSeq" id="WP_146526060.1">
    <property type="nucleotide sequence ID" value="NZ_SJPV01000003.1"/>
</dbReference>
<name>A0A5C6DPV4_9BACT</name>
<organism evidence="1 2">
    <name type="scientific">Novipirellula artificiosorum</name>
    <dbReference type="NCBI Taxonomy" id="2528016"/>
    <lineage>
        <taxon>Bacteria</taxon>
        <taxon>Pseudomonadati</taxon>
        <taxon>Planctomycetota</taxon>
        <taxon>Planctomycetia</taxon>
        <taxon>Pirellulales</taxon>
        <taxon>Pirellulaceae</taxon>
        <taxon>Novipirellula</taxon>
    </lineage>
</organism>
<keyword evidence="2" id="KW-1185">Reference proteome</keyword>
<proteinExistence type="predicted"/>
<accession>A0A5C6DPV4</accession>
<gene>
    <name evidence="1" type="ORF">Poly41_21370</name>
</gene>